<keyword evidence="2" id="KW-1185">Reference proteome</keyword>
<dbReference type="EnsemblPlants" id="KQL25989">
    <property type="protein sequence ID" value="KQL25989"/>
    <property type="gene ID" value="SETIT_031799mg"/>
</dbReference>
<dbReference type="Proteomes" id="UP000004995">
    <property type="component" value="Unassembled WGS sequence"/>
</dbReference>
<dbReference type="AlphaFoldDB" id="K3ZYW7"/>
<accession>K3ZYW7</accession>
<reference evidence="2" key="1">
    <citation type="journal article" date="2012" name="Nat. Biotechnol.">
        <title>Reference genome sequence of the model plant Setaria.</title>
        <authorList>
            <person name="Bennetzen J.L."/>
            <person name="Schmutz J."/>
            <person name="Wang H."/>
            <person name="Percifield R."/>
            <person name="Hawkins J."/>
            <person name="Pontaroli A.C."/>
            <person name="Estep M."/>
            <person name="Feng L."/>
            <person name="Vaughn J.N."/>
            <person name="Grimwood J."/>
            <person name="Jenkins J."/>
            <person name="Barry K."/>
            <person name="Lindquist E."/>
            <person name="Hellsten U."/>
            <person name="Deshpande S."/>
            <person name="Wang X."/>
            <person name="Wu X."/>
            <person name="Mitros T."/>
            <person name="Triplett J."/>
            <person name="Yang X."/>
            <person name="Ye C.Y."/>
            <person name="Mauro-Herrera M."/>
            <person name="Wang L."/>
            <person name="Li P."/>
            <person name="Sharma M."/>
            <person name="Sharma R."/>
            <person name="Ronald P.C."/>
            <person name="Panaud O."/>
            <person name="Kellogg E.A."/>
            <person name="Brutnell T.P."/>
            <person name="Doust A.N."/>
            <person name="Tuskan G.A."/>
            <person name="Rokhsar D."/>
            <person name="Devos K.M."/>
        </authorList>
    </citation>
    <scope>NUCLEOTIDE SEQUENCE [LARGE SCALE GENOMIC DNA]</scope>
    <source>
        <strain evidence="2">cv. Yugu1</strain>
    </source>
</reference>
<dbReference type="HOGENOM" id="CLU_2965309_0_0_1"/>
<reference evidence="1" key="2">
    <citation type="submission" date="2018-08" db="UniProtKB">
        <authorList>
            <consortium name="EnsemblPlants"/>
        </authorList>
    </citation>
    <scope>IDENTIFICATION</scope>
    <source>
        <strain evidence="1">Yugu1</strain>
    </source>
</reference>
<name>K3ZYW7_SETIT</name>
<dbReference type="InParanoid" id="K3ZYW7"/>
<organism evidence="1 2">
    <name type="scientific">Setaria italica</name>
    <name type="common">Foxtail millet</name>
    <name type="synonym">Panicum italicum</name>
    <dbReference type="NCBI Taxonomy" id="4555"/>
    <lineage>
        <taxon>Eukaryota</taxon>
        <taxon>Viridiplantae</taxon>
        <taxon>Streptophyta</taxon>
        <taxon>Embryophyta</taxon>
        <taxon>Tracheophyta</taxon>
        <taxon>Spermatophyta</taxon>
        <taxon>Magnoliopsida</taxon>
        <taxon>Liliopsida</taxon>
        <taxon>Poales</taxon>
        <taxon>Poaceae</taxon>
        <taxon>PACMAD clade</taxon>
        <taxon>Panicoideae</taxon>
        <taxon>Panicodae</taxon>
        <taxon>Paniceae</taxon>
        <taxon>Cenchrinae</taxon>
        <taxon>Setaria</taxon>
    </lineage>
</organism>
<proteinExistence type="predicted"/>
<dbReference type="Gramene" id="KQL25989">
    <property type="protein sequence ID" value="KQL25989"/>
    <property type="gene ID" value="SETIT_031799mg"/>
</dbReference>
<evidence type="ECO:0000313" key="2">
    <source>
        <dbReference type="Proteomes" id="UP000004995"/>
    </source>
</evidence>
<protein>
    <submittedName>
        <fullName evidence="1">Uncharacterized protein</fullName>
    </submittedName>
</protein>
<evidence type="ECO:0000313" key="1">
    <source>
        <dbReference type="EnsemblPlants" id="KQL25989"/>
    </source>
</evidence>
<sequence>MLVCSVCIHHPSSNPQSYRTRLSFIVHWLGPSFVLWRNGSNETGNSVSLRSKKCSTRWV</sequence>
<dbReference type="EMBL" id="AGNK02001270">
    <property type="status" value="NOT_ANNOTATED_CDS"/>
    <property type="molecule type" value="Genomic_DNA"/>
</dbReference>